<proteinExistence type="predicted"/>
<comment type="caution">
    <text evidence="1">The sequence shown here is derived from an EMBL/GenBank/DDBJ whole genome shotgun (WGS) entry which is preliminary data.</text>
</comment>
<sequence length="62" mass="7060">MKGLRESSASEPDAGSSNLLWSIYSPNNLMMHLLNLSLDSGVFLLPERRIRYAYIPFLGNFR</sequence>
<feature type="non-terminal residue" evidence="1">
    <location>
        <position position="62"/>
    </location>
</feature>
<protein>
    <submittedName>
        <fullName evidence="1">Uncharacterized protein</fullName>
    </submittedName>
</protein>
<organism evidence="1 2">
    <name type="scientific">Cryptolaemus montrouzieri</name>
    <dbReference type="NCBI Taxonomy" id="559131"/>
    <lineage>
        <taxon>Eukaryota</taxon>
        <taxon>Metazoa</taxon>
        <taxon>Ecdysozoa</taxon>
        <taxon>Arthropoda</taxon>
        <taxon>Hexapoda</taxon>
        <taxon>Insecta</taxon>
        <taxon>Pterygota</taxon>
        <taxon>Neoptera</taxon>
        <taxon>Endopterygota</taxon>
        <taxon>Coleoptera</taxon>
        <taxon>Polyphaga</taxon>
        <taxon>Cucujiformia</taxon>
        <taxon>Coccinelloidea</taxon>
        <taxon>Coccinellidae</taxon>
        <taxon>Scymninae</taxon>
        <taxon>Scymnini</taxon>
        <taxon>Cryptolaemus</taxon>
    </lineage>
</organism>
<gene>
    <name evidence="1" type="ORF">HHI36_017164</name>
</gene>
<keyword evidence="2" id="KW-1185">Reference proteome</keyword>
<evidence type="ECO:0000313" key="1">
    <source>
        <dbReference type="EMBL" id="KAL3279658.1"/>
    </source>
</evidence>
<dbReference type="AlphaFoldDB" id="A0ABD2NLR7"/>
<name>A0ABD2NLR7_9CUCU</name>
<reference evidence="1 2" key="1">
    <citation type="journal article" date="2021" name="BMC Biol.">
        <title>Horizontally acquired antibacterial genes associated with adaptive radiation of ladybird beetles.</title>
        <authorList>
            <person name="Li H.S."/>
            <person name="Tang X.F."/>
            <person name="Huang Y.H."/>
            <person name="Xu Z.Y."/>
            <person name="Chen M.L."/>
            <person name="Du X.Y."/>
            <person name="Qiu B.Y."/>
            <person name="Chen P.T."/>
            <person name="Zhang W."/>
            <person name="Slipinski A."/>
            <person name="Escalona H.E."/>
            <person name="Waterhouse R.M."/>
            <person name="Zwick A."/>
            <person name="Pang H."/>
        </authorList>
    </citation>
    <scope>NUCLEOTIDE SEQUENCE [LARGE SCALE GENOMIC DNA]</scope>
    <source>
        <strain evidence="1">SYSU2018</strain>
    </source>
</reference>
<evidence type="ECO:0000313" key="2">
    <source>
        <dbReference type="Proteomes" id="UP001516400"/>
    </source>
</evidence>
<dbReference type="EMBL" id="JABFTP020000124">
    <property type="protein sequence ID" value="KAL3279658.1"/>
    <property type="molecule type" value="Genomic_DNA"/>
</dbReference>
<dbReference type="Proteomes" id="UP001516400">
    <property type="component" value="Unassembled WGS sequence"/>
</dbReference>
<accession>A0ABD2NLR7</accession>